<feature type="compositionally biased region" description="Basic and acidic residues" evidence="1">
    <location>
        <begin position="149"/>
        <end position="161"/>
    </location>
</feature>
<dbReference type="AlphaFoldDB" id="M2RIC9"/>
<dbReference type="OrthoDB" id="2535391at2759"/>
<feature type="region of interest" description="Disordered" evidence="1">
    <location>
        <begin position="256"/>
        <end position="302"/>
    </location>
</feature>
<feature type="region of interest" description="Disordered" evidence="1">
    <location>
        <begin position="22"/>
        <end position="222"/>
    </location>
</feature>
<accession>M2RIC9</accession>
<dbReference type="STRING" id="914234.M2RIC9"/>
<evidence type="ECO:0000313" key="2">
    <source>
        <dbReference type="EMBL" id="EMD38551.1"/>
    </source>
</evidence>
<feature type="compositionally biased region" description="Polar residues" evidence="1">
    <location>
        <begin position="86"/>
        <end position="116"/>
    </location>
</feature>
<name>M2RIC9_CERS8</name>
<reference evidence="2 3" key="1">
    <citation type="journal article" date="2012" name="Proc. Natl. Acad. Sci. U.S.A.">
        <title>Comparative genomics of Ceriporiopsis subvermispora and Phanerochaete chrysosporium provide insight into selective ligninolysis.</title>
        <authorList>
            <person name="Fernandez-Fueyo E."/>
            <person name="Ruiz-Duenas F.J."/>
            <person name="Ferreira P."/>
            <person name="Floudas D."/>
            <person name="Hibbett D.S."/>
            <person name="Canessa P."/>
            <person name="Larrondo L.F."/>
            <person name="James T.Y."/>
            <person name="Seelenfreund D."/>
            <person name="Lobos S."/>
            <person name="Polanco R."/>
            <person name="Tello M."/>
            <person name="Honda Y."/>
            <person name="Watanabe T."/>
            <person name="Watanabe T."/>
            <person name="Ryu J.S."/>
            <person name="Kubicek C.P."/>
            <person name="Schmoll M."/>
            <person name="Gaskell J."/>
            <person name="Hammel K.E."/>
            <person name="St John F.J."/>
            <person name="Vanden Wymelenberg A."/>
            <person name="Sabat G."/>
            <person name="Splinter BonDurant S."/>
            <person name="Syed K."/>
            <person name="Yadav J.S."/>
            <person name="Doddapaneni H."/>
            <person name="Subramanian V."/>
            <person name="Lavin J.L."/>
            <person name="Oguiza J.A."/>
            <person name="Perez G."/>
            <person name="Pisabarro A.G."/>
            <person name="Ramirez L."/>
            <person name="Santoyo F."/>
            <person name="Master E."/>
            <person name="Coutinho P.M."/>
            <person name="Henrissat B."/>
            <person name="Lombard V."/>
            <person name="Magnuson J.K."/>
            <person name="Kuees U."/>
            <person name="Hori C."/>
            <person name="Igarashi K."/>
            <person name="Samejima M."/>
            <person name="Held B.W."/>
            <person name="Barry K.W."/>
            <person name="LaButti K.M."/>
            <person name="Lapidus A."/>
            <person name="Lindquist E.A."/>
            <person name="Lucas S.M."/>
            <person name="Riley R."/>
            <person name="Salamov A.A."/>
            <person name="Hoffmeister D."/>
            <person name="Schwenk D."/>
            <person name="Hadar Y."/>
            <person name="Yarden O."/>
            <person name="de Vries R.P."/>
            <person name="Wiebenga A."/>
            <person name="Stenlid J."/>
            <person name="Eastwood D."/>
            <person name="Grigoriev I.V."/>
            <person name="Berka R.M."/>
            <person name="Blanchette R.A."/>
            <person name="Kersten P."/>
            <person name="Martinez A.T."/>
            <person name="Vicuna R."/>
            <person name="Cullen D."/>
        </authorList>
    </citation>
    <scope>NUCLEOTIDE SEQUENCE [LARGE SCALE GENOMIC DNA]</scope>
    <source>
        <strain evidence="2 3">B</strain>
    </source>
</reference>
<dbReference type="HOGENOM" id="CLU_912202_0_0_1"/>
<dbReference type="EMBL" id="KB445795">
    <property type="protein sequence ID" value="EMD38551.1"/>
    <property type="molecule type" value="Genomic_DNA"/>
</dbReference>
<sequence length="302" mass="32439">MTLGMPRRFTHGSGTHILYSFHDGPQTNSSPRSIVTPVGPNRLTLPPEHQQPVFNNQSPLHAGATIREPNGSGGDGRTPDRPGSSRFAQQYAYNPPQGQQNQAMRTPVLSHTQSAPLRQAVARQTAADHRTQAHIPTMQPPSAQPMSRNEPRIAGPRDDNRNNNARMQMLPPPTPQLQKSSDQRRGAFRPPATPQPFASSNASSQRFVPQTPSRGRQDAGDSVAVSNRFIPQQAGAGAQLHRSSTLISGTQRFAASSSFNGSDQDAGQGSSSRMFSRPVSTAVPGDSGQRMPFVPGSRAGFS</sequence>
<feature type="compositionally biased region" description="Polar residues" evidence="1">
    <location>
        <begin position="196"/>
        <end position="214"/>
    </location>
</feature>
<evidence type="ECO:0000256" key="1">
    <source>
        <dbReference type="SAM" id="MobiDB-lite"/>
    </source>
</evidence>
<feature type="compositionally biased region" description="Low complexity" evidence="1">
    <location>
        <begin position="261"/>
        <end position="272"/>
    </location>
</feature>
<protein>
    <submittedName>
        <fullName evidence="2">Uncharacterized protein</fullName>
    </submittedName>
</protein>
<organism evidence="2 3">
    <name type="scientific">Ceriporiopsis subvermispora (strain B)</name>
    <name type="common">White-rot fungus</name>
    <name type="synonym">Gelatoporia subvermispora</name>
    <dbReference type="NCBI Taxonomy" id="914234"/>
    <lineage>
        <taxon>Eukaryota</taxon>
        <taxon>Fungi</taxon>
        <taxon>Dikarya</taxon>
        <taxon>Basidiomycota</taxon>
        <taxon>Agaricomycotina</taxon>
        <taxon>Agaricomycetes</taxon>
        <taxon>Polyporales</taxon>
        <taxon>Gelatoporiaceae</taxon>
        <taxon>Gelatoporia</taxon>
    </lineage>
</organism>
<dbReference type="Proteomes" id="UP000016930">
    <property type="component" value="Unassembled WGS sequence"/>
</dbReference>
<proteinExistence type="predicted"/>
<gene>
    <name evidence="2" type="ORF">CERSUDRAFT_105138</name>
</gene>
<evidence type="ECO:0000313" key="3">
    <source>
        <dbReference type="Proteomes" id="UP000016930"/>
    </source>
</evidence>
<keyword evidence="3" id="KW-1185">Reference proteome</keyword>